<sequence length="272" mass="30992">MAAVPRTVDGMDVDAYVRKYSTEMGSQIRRVERRVTRALSDTSPPKDADDKPRRDNRKQTTKRQRRGDVRGIDVSGWQKNVNWKYWWNKGKRFAYVKATEGTGYKNPYYSQQYNGSRRVGMIRGAYHFALPNRSSGAAQAVYFITNGGGWSRDGKTLPGALDLEWNPYGPACYGKSKGGMRAWIKAFHDTYKARTGRWPVIYTSTSWWSHCVGGGHGFGKTVPLWVARYSNNVGALPPGWSRYTFWQYSSDPIDQNKFNGRYARLQALANGR</sequence>
<evidence type="ECO:0000256" key="1">
    <source>
        <dbReference type="ARBA" id="ARBA00010646"/>
    </source>
</evidence>
<dbReference type="Proteomes" id="UP001596337">
    <property type="component" value="Unassembled WGS sequence"/>
</dbReference>
<dbReference type="PROSITE" id="PS51904">
    <property type="entry name" value="GLYCOSYL_HYDROL_F25_2"/>
    <property type="match status" value="1"/>
</dbReference>
<gene>
    <name evidence="5" type="ORF">ACFQGD_24190</name>
</gene>
<dbReference type="InterPro" id="IPR017853">
    <property type="entry name" value="GH"/>
</dbReference>
<dbReference type="SMART" id="SM00641">
    <property type="entry name" value="Glyco_25"/>
    <property type="match status" value="1"/>
</dbReference>
<protein>
    <submittedName>
        <fullName evidence="5">Lysozyme</fullName>
    </submittedName>
</protein>
<name>A0ABW2C6U3_9PSEU</name>
<evidence type="ECO:0000256" key="2">
    <source>
        <dbReference type="ARBA" id="ARBA00022801"/>
    </source>
</evidence>
<comment type="similarity">
    <text evidence="1">Belongs to the glycosyl hydrolase 25 family.</text>
</comment>
<feature type="compositionally biased region" description="Basic residues" evidence="4">
    <location>
        <begin position="54"/>
        <end position="65"/>
    </location>
</feature>
<dbReference type="PANTHER" id="PTHR34135">
    <property type="entry name" value="LYSOZYME"/>
    <property type="match status" value="1"/>
</dbReference>
<evidence type="ECO:0000256" key="3">
    <source>
        <dbReference type="ARBA" id="ARBA00023295"/>
    </source>
</evidence>
<comment type="caution">
    <text evidence="5">The sequence shown here is derived from an EMBL/GenBank/DDBJ whole genome shotgun (WGS) entry which is preliminary data.</text>
</comment>
<evidence type="ECO:0000313" key="5">
    <source>
        <dbReference type="EMBL" id="MFC6870242.1"/>
    </source>
</evidence>
<keyword evidence="3" id="KW-0326">Glycosidase</keyword>
<feature type="compositionally biased region" description="Basic and acidic residues" evidence="4">
    <location>
        <begin position="44"/>
        <end position="53"/>
    </location>
</feature>
<keyword evidence="6" id="KW-1185">Reference proteome</keyword>
<proteinExistence type="inferred from homology"/>
<dbReference type="InterPro" id="IPR018077">
    <property type="entry name" value="Glyco_hydro_fam25_subgr"/>
</dbReference>
<accession>A0ABW2C6U3</accession>
<dbReference type="RefSeq" id="WP_390183654.1">
    <property type="nucleotide sequence ID" value="NZ_BAABLA010000002.1"/>
</dbReference>
<evidence type="ECO:0000256" key="4">
    <source>
        <dbReference type="SAM" id="MobiDB-lite"/>
    </source>
</evidence>
<feature type="region of interest" description="Disordered" evidence="4">
    <location>
        <begin position="32"/>
        <end position="69"/>
    </location>
</feature>
<dbReference type="PANTHER" id="PTHR34135:SF2">
    <property type="entry name" value="LYSOZYME"/>
    <property type="match status" value="1"/>
</dbReference>
<organism evidence="5 6">
    <name type="scientific">Haloechinothrix salitolerans</name>
    <dbReference type="NCBI Taxonomy" id="926830"/>
    <lineage>
        <taxon>Bacteria</taxon>
        <taxon>Bacillati</taxon>
        <taxon>Actinomycetota</taxon>
        <taxon>Actinomycetes</taxon>
        <taxon>Pseudonocardiales</taxon>
        <taxon>Pseudonocardiaceae</taxon>
        <taxon>Haloechinothrix</taxon>
    </lineage>
</organism>
<dbReference type="InterPro" id="IPR002053">
    <property type="entry name" value="Glyco_hydro_25"/>
</dbReference>
<reference evidence="6" key="1">
    <citation type="journal article" date="2019" name="Int. J. Syst. Evol. Microbiol.">
        <title>The Global Catalogue of Microorganisms (GCM) 10K type strain sequencing project: providing services to taxonomists for standard genome sequencing and annotation.</title>
        <authorList>
            <consortium name="The Broad Institute Genomics Platform"/>
            <consortium name="The Broad Institute Genome Sequencing Center for Infectious Disease"/>
            <person name="Wu L."/>
            <person name="Ma J."/>
        </authorList>
    </citation>
    <scope>NUCLEOTIDE SEQUENCE [LARGE SCALE GENOMIC DNA]</scope>
    <source>
        <strain evidence="6">KCTC 32255</strain>
    </source>
</reference>
<dbReference type="Gene3D" id="3.20.20.80">
    <property type="entry name" value="Glycosidases"/>
    <property type="match status" value="1"/>
</dbReference>
<dbReference type="Pfam" id="PF01183">
    <property type="entry name" value="Glyco_hydro_25"/>
    <property type="match status" value="1"/>
</dbReference>
<keyword evidence="2" id="KW-0378">Hydrolase</keyword>
<evidence type="ECO:0000313" key="6">
    <source>
        <dbReference type="Proteomes" id="UP001596337"/>
    </source>
</evidence>
<dbReference type="SUPFAM" id="SSF51445">
    <property type="entry name" value="(Trans)glycosidases"/>
    <property type="match status" value="1"/>
</dbReference>
<dbReference type="CDD" id="cd06412">
    <property type="entry name" value="GH25_CH-type"/>
    <property type="match status" value="1"/>
</dbReference>
<dbReference type="EMBL" id="JBHSXX010000001">
    <property type="protein sequence ID" value="MFC6870242.1"/>
    <property type="molecule type" value="Genomic_DNA"/>
</dbReference>